<feature type="domain" description="DUF4371" evidence="1">
    <location>
        <begin position="7"/>
        <end position="170"/>
    </location>
</feature>
<organism evidence="2 3">
    <name type="scientific">Psylliodes chrysocephalus</name>
    <dbReference type="NCBI Taxonomy" id="3402493"/>
    <lineage>
        <taxon>Eukaryota</taxon>
        <taxon>Metazoa</taxon>
        <taxon>Ecdysozoa</taxon>
        <taxon>Arthropoda</taxon>
        <taxon>Hexapoda</taxon>
        <taxon>Insecta</taxon>
        <taxon>Pterygota</taxon>
        <taxon>Neoptera</taxon>
        <taxon>Endopterygota</taxon>
        <taxon>Coleoptera</taxon>
        <taxon>Polyphaga</taxon>
        <taxon>Cucujiformia</taxon>
        <taxon>Chrysomeloidea</taxon>
        <taxon>Chrysomelidae</taxon>
        <taxon>Galerucinae</taxon>
        <taxon>Alticini</taxon>
        <taxon>Psylliodes</taxon>
    </lineage>
</organism>
<evidence type="ECO:0000313" key="2">
    <source>
        <dbReference type="EMBL" id="CAH1109588.1"/>
    </source>
</evidence>
<reference evidence="2" key="1">
    <citation type="submission" date="2022-01" db="EMBL/GenBank/DDBJ databases">
        <authorList>
            <person name="King R."/>
        </authorList>
    </citation>
    <scope>NUCLEOTIDE SEQUENCE</scope>
</reference>
<name>A0A9P0D0G7_9CUCU</name>
<dbReference type="PANTHER" id="PTHR45749:SF23">
    <property type="entry name" value="ZINC FINGER MYM-TYPE PROTEIN 1-LIKE"/>
    <property type="match status" value="1"/>
</dbReference>
<protein>
    <recommendedName>
        <fullName evidence="1">DUF4371 domain-containing protein</fullName>
    </recommendedName>
</protein>
<sequence length="375" mass="42580">MKQQPSRGMSFRGTTEKFGRNDNSNYLGFLELIAQFDPFLNNHLQKYGNPRRGNVSYLSSSICDEFIGVLSKHVRDFISSEAKSAKYLSISVDSTPDVSHLDQLTFILRYVICDGSPIERFITFISNTGHKAVDMETAVLKILDELQLNIQECRGQSYDNANNMSGQYSGLQALIKKMNPLALFVPCAPHSLNLVGTCAAECCNMATSFFMFLEEIYIFFSASAHRWQIMTEELNKIPNAFFPKKLSVTRWFARADSCKAIILGFSAFKESLAVIENDITQPNSTKVQAKGIKNRFEELEVGILLKLWDDILTEFNKVSKSLQATEIDVSLAVKLYDSLIRHVSQQRERFAYYEKCGNELTNCSTYKSDNKRKKK</sequence>
<dbReference type="PANTHER" id="PTHR45749">
    <property type="match status" value="1"/>
</dbReference>
<gene>
    <name evidence="2" type="ORF">PSYICH_LOCUS10162</name>
</gene>
<dbReference type="AlphaFoldDB" id="A0A9P0D0G7"/>
<dbReference type="Proteomes" id="UP001153636">
    <property type="component" value="Chromosome 4"/>
</dbReference>
<dbReference type="EMBL" id="OV651816">
    <property type="protein sequence ID" value="CAH1109588.1"/>
    <property type="molecule type" value="Genomic_DNA"/>
</dbReference>
<accession>A0A9P0D0G7</accession>
<evidence type="ECO:0000313" key="3">
    <source>
        <dbReference type="Proteomes" id="UP001153636"/>
    </source>
</evidence>
<proteinExistence type="predicted"/>
<dbReference type="InterPro" id="IPR025398">
    <property type="entry name" value="DUF4371"/>
</dbReference>
<evidence type="ECO:0000259" key="1">
    <source>
        <dbReference type="Pfam" id="PF14291"/>
    </source>
</evidence>
<dbReference type="SUPFAM" id="SSF53098">
    <property type="entry name" value="Ribonuclease H-like"/>
    <property type="match status" value="1"/>
</dbReference>
<dbReference type="OrthoDB" id="6611207at2759"/>
<dbReference type="InterPro" id="IPR012337">
    <property type="entry name" value="RNaseH-like_sf"/>
</dbReference>
<dbReference type="Pfam" id="PF14291">
    <property type="entry name" value="DUF4371"/>
    <property type="match status" value="1"/>
</dbReference>
<keyword evidence="3" id="KW-1185">Reference proteome</keyword>